<keyword evidence="7" id="KW-1185">Reference proteome</keyword>
<dbReference type="PANTHER" id="PTHR43537">
    <property type="entry name" value="TRANSCRIPTIONAL REGULATOR, GNTR FAMILY"/>
    <property type="match status" value="1"/>
</dbReference>
<evidence type="ECO:0000313" key="6">
    <source>
        <dbReference type="EMBL" id="GGN77948.1"/>
    </source>
</evidence>
<dbReference type="PANTHER" id="PTHR43537:SF5">
    <property type="entry name" value="UXU OPERON TRANSCRIPTIONAL REGULATOR"/>
    <property type="match status" value="1"/>
</dbReference>
<name>A0ABQ2KCV1_9MICO</name>
<dbReference type="PRINTS" id="PR00035">
    <property type="entry name" value="HTHGNTR"/>
</dbReference>
<dbReference type="Pfam" id="PF00392">
    <property type="entry name" value="GntR"/>
    <property type="match status" value="1"/>
</dbReference>
<evidence type="ECO:0000256" key="4">
    <source>
        <dbReference type="SAM" id="MobiDB-lite"/>
    </source>
</evidence>
<dbReference type="PROSITE" id="PS50949">
    <property type="entry name" value="HTH_GNTR"/>
    <property type="match status" value="1"/>
</dbReference>
<dbReference type="RefSeq" id="WP_229679441.1">
    <property type="nucleotide sequence ID" value="NZ_BAABBD010000001.1"/>
</dbReference>
<dbReference type="Proteomes" id="UP000626982">
    <property type="component" value="Unassembled WGS sequence"/>
</dbReference>
<evidence type="ECO:0000313" key="7">
    <source>
        <dbReference type="Proteomes" id="UP000626982"/>
    </source>
</evidence>
<comment type="caution">
    <text evidence="6">The sequence shown here is derived from an EMBL/GenBank/DDBJ whole genome shotgun (WGS) entry which is preliminary data.</text>
</comment>
<gene>
    <name evidence="6" type="ORF">GCM10010968_03160</name>
</gene>
<keyword evidence="1" id="KW-0805">Transcription regulation</keyword>
<evidence type="ECO:0000259" key="5">
    <source>
        <dbReference type="PROSITE" id="PS50949"/>
    </source>
</evidence>
<dbReference type="InterPro" id="IPR000524">
    <property type="entry name" value="Tscrpt_reg_HTH_GntR"/>
</dbReference>
<reference evidence="7" key="1">
    <citation type="journal article" date="2019" name="Int. J. Syst. Evol. Microbiol.">
        <title>The Global Catalogue of Microorganisms (GCM) 10K type strain sequencing project: providing services to taxonomists for standard genome sequencing and annotation.</title>
        <authorList>
            <consortium name="The Broad Institute Genomics Platform"/>
            <consortium name="The Broad Institute Genome Sequencing Center for Infectious Disease"/>
            <person name="Wu L."/>
            <person name="Ma J."/>
        </authorList>
    </citation>
    <scope>NUCLEOTIDE SEQUENCE [LARGE SCALE GENOMIC DNA]</scope>
    <source>
        <strain evidence="7">CGMCC 1.6960</strain>
    </source>
</reference>
<feature type="compositionally biased region" description="Low complexity" evidence="4">
    <location>
        <begin position="7"/>
        <end position="18"/>
    </location>
</feature>
<organism evidence="6 7">
    <name type="scientific">Agrococcus terreus</name>
    <dbReference type="NCBI Taxonomy" id="574649"/>
    <lineage>
        <taxon>Bacteria</taxon>
        <taxon>Bacillati</taxon>
        <taxon>Actinomycetota</taxon>
        <taxon>Actinomycetes</taxon>
        <taxon>Micrococcales</taxon>
        <taxon>Microbacteriaceae</taxon>
        <taxon>Agrococcus</taxon>
    </lineage>
</organism>
<dbReference type="InterPro" id="IPR036390">
    <property type="entry name" value="WH_DNA-bd_sf"/>
</dbReference>
<dbReference type="SMART" id="SM00345">
    <property type="entry name" value="HTH_GNTR"/>
    <property type="match status" value="1"/>
</dbReference>
<feature type="region of interest" description="Disordered" evidence="4">
    <location>
        <begin position="1"/>
        <end position="23"/>
    </location>
</feature>
<evidence type="ECO:0000256" key="2">
    <source>
        <dbReference type="ARBA" id="ARBA00023125"/>
    </source>
</evidence>
<dbReference type="Gene3D" id="1.10.10.10">
    <property type="entry name" value="Winged helix-like DNA-binding domain superfamily/Winged helix DNA-binding domain"/>
    <property type="match status" value="1"/>
</dbReference>
<dbReference type="EMBL" id="BMLM01000001">
    <property type="protein sequence ID" value="GGN77948.1"/>
    <property type="molecule type" value="Genomic_DNA"/>
</dbReference>
<evidence type="ECO:0000256" key="1">
    <source>
        <dbReference type="ARBA" id="ARBA00023015"/>
    </source>
</evidence>
<dbReference type="CDD" id="cd07377">
    <property type="entry name" value="WHTH_GntR"/>
    <property type="match status" value="1"/>
</dbReference>
<evidence type="ECO:0000256" key="3">
    <source>
        <dbReference type="ARBA" id="ARBA00023163"/>
    </source>
</evidence>
<dbReference type="SUPFAM" id="SSF48008">
    <property type="entry name" value="GntR ligand-binding domain-like"/>
    <property type="match status" value="1"/>
</dbReference>
<protein>
    <submittedName>
        <fullName evidence="6">Transcriptional regulator</fullName>
    </submittedName>
</protein>
<dbReference type="InterPro" id="IPR008920">
    <property type="entry name" value="TF_FadR/GntR_C"/>
</dbReference>
<accession>A0ABQ2KCV1</accession>
<dbReference type="Gene3D" id="1.20.120.530">
    <property type="entry name" value="GntR ligand-binding domain-like"/>
    <property type="match status" value="1"/>
</dbReference>
<keyword evidence="3" id="KW-0804">Transcription</keyword>
<dbReference type="SUPFAM" id="SSF46785">
    <property type="entry name" value="Winged helix' DNA-binding domain"/>
    <property type="match status" value="1"/>
</dbReference>
<dbReference type="SMART" id="SM00895">
    <property type="entry name" value="FCD"/>
    <property type="match status" value="1"/>
</dbReference>
<sequence>MTLMDETTPAADAAPSTPHGSGVREAIVHALTTRMFEGPHMAGSKLPSERQLAEELGVSRAQVREAIQSLGLLGVVEIRHGDGTYLRESGGDLLPRVIEWGLFLGERRLLELVEARQHIEIVLAGLASRRATPADLASLEALLAEMDAISGDAAAFVDLDIRFHRTIADAARNSALADMLSNITSLLRIWMSRSLRAAGETDSSCSEHATIVAAIASGDRRAAESAMRSHMRGAERRLRRTLGDAPASLHATDLREDGPLR</sequence>
<feature type="domain" description="HTH gntR-type" evidence="5">
    <location>
        <begin position="21"/>
        <end position="89"/>
    </location>
</feature>
<dbReference type="Pfam" id="PF07729">
    <property type="entry name" value="FCD"/>
    <property type="match status" value="1"/>
</dbReference>
<dbReference type="InterPro" id="IPR036388">
    <property type="entry name" value="WH-like_DNA-bd_sf"/>
</dbReference>
<dbReference type="InterPro" id="IPR011711">
    <property type="entry name" value="GntR_C"/>
</dbReference>
<proteinExistence type="predicted"/>
<keyword evidence="2" id="KW-0238">DNA-binding</keyword>